<sequence>MPKHSAADKTTVFRPAALSGIKIAKSKSKSKLKSRVKAKPRKAVTSSRSLSKPKTKLRSTPMALRSSHALSKSKATKRLQKLKPALSMPLKAMKEKATNATAAKKKVMPKTTSMQPRETNRRKRARGTPVLFLVKDPDTHIQSGSSSSPSKGRKKPQEPSSQVVQCQGGRKHTQTHTQTQTQTLPRYVTTSPIPTDSRLTRRGIEFFCHLGQRKVPDLREKSFRPMMCLTGVSWNLCPAQDADGAEAQVPLTNRLPIIDFISTNEFEKMCVKSRRMAK</sequence>
<accession>B4GWM6</accession>
<evidence type="ECO:0000313" key="3">
    <source>
        <dbReference type="Proteomes" id="UP000008744"/>
    </source>
</evidence>
<dbReference type="Proteomes" id="UP000008744">
    <property type="component" value="Unassembled WGS sequence"/>
</dbReference>
<keyword evidence="3" id="KW-1185">Reference proteome</keyword>
<dbReference type="HOGENOM" id="CLU_984385_0_0_1"/>
<name>B4GWM6_DROPE</name>
<proteinExistence type="predicted"/>
<dbReference type="AlphaFoldDB" id="B4GWM6"/>
<dbReference type="OMA" id="NEFERMC"/>
<reference evidence="2 3" key="1">
    <citation type="journal article" date="2007" name="Nature">
        <title>Evolution of genes and genomes on the Drosophila phylogeny.</title>
        <authorList>
            <consortium name="Drosophila 12 Genomes Consortium"/>
            <person name="Clark A.G."/>
            <person name="Eisen M.B."/>
            <person name="Smith D.R."/>
            <person name="Bergman C.M."/>
            <person name="Oliver B."/>
            <person name="Markow T.A."/>
            <person name="Kaufman T.C."/>
            <person name="Kellis M."/>
            <person name="Gelbart W."/>
            <person name="Iyer V.N."/>
            <person name="Pollard D.A."/>
            <person name="Sackton T.B."/>
            <person name="Larracuente A.M."/>
            <person name="Singh N.D."/>
            <person name="Abad J.P."/>
            <person name="Abt D.N."/>
            <person name="Adryan B."/>
            <person name="Aguade M."/>
            <person name="Akashi H."/>
            <person name="Anderson W.W."/>
            <person name="Aquadro C.F."/>
            <person name="Ardell D.H."/>
            <person name="Arguello R."/>
            <person name="Artieri C.G."/>
            <person name="Barbash D.A."/>
            <person name="Barker D."/>
            <person name="Barsanti P."/>
            <person name="Batterham P."/>
            <person name="Batzoglou S."/>
            <person name="Begun D."/>
            <person name="Bhutkar A."/>
            <person name="Blanco E."/>
            <person name="Bosak S.A."/>
            <person name="Bradley R.K."/>
            <person name="Brand A.D."/>
            <person name="Brent M.R."/>
            <person name="Brooks A.N."/>
            <person name="Brown R.H."/>
            <person name="Butlin R.K."/>
            <person name="Caggese C."/>
            <person name="Calvi B.R."/>
            <person name="Bernardo de Carvalho A."/>
            <person name="Caspi A."/>
            <person name="Castrezana S."/>
            <person name="Celniker S.E."/>
            <person name="Chang J.L."/>
            <person name="Chapple C."/>
            <person name="Chatterji S."/>
            <person name="Chinwalla A."/>
            <person name="Civetta A."/>
            <person name="Clifton S.W."/>
            <person name="Comeron J.M."/>
            <person name="Costello J.C."/>
            <person name="Coyne J.A."/>
            <person name="Daub J."/>
            <person name="David R.G."/>
            <person name="Delcher A.L."/>
            <person name="Delehaunty K."/>
            <person name="Do C.B."/>
            <person name="Ebling H."/>
            <person name="Edwards K."/>
            <person name="Eickbush T."/>
            <person name="Evans J.D."/>
            <person name="Filipski A."/>
            <person name="Findeiss S."/>
            <person name="Freyhult E."/>
            <person name="Fulton L."/>
            <person name="Fulton R."/>
            <person name="Garcia A.C."/>
            <person name="Gardiner A."/>
            <person name="Garfield D.A."/>
            <person name="Garvin B.E."/>
            <person name="Gibson G."/>
            <person name="Gilbert D."/>
            <person name="Gnerre S."/>
            <person name="Godfrey J."/>
            <person name="Good R."/>
            <person name="Gotea V."/>
            <person name="Gravely B."/>
            <person name="Greenberg A.J."/>
            <person name="Griffiths-Jones S."/>
            <person name="Gross S."/>
            <person name="Guigo R."/>
            <person name="Gustafson E.A."/>
            <person name="Haerty W."/>
            <person name="Hahn M.W."/>
            <person name="Halligan D.L."/>
            <person name="Halpern A.L."/>
            <person name="Halter G.M."/>
            <person name="Han M.V."/>
            <person name="Heger A."/>
            <person name="Hillier L."/>
            <person name="Hinrichs A.S."/>
            <person name="Holmes I."/>
            <person name="Hoskins R.A."/>
            <person name="Hubisz M.J."/>
            <person name="Hultmark D."/>
            <person name="Huntley M.A."/>
            <person name="Jaffe D.B."/>
            <person name="Jagadeeshan S."/>
            <person name="Jeck W.R."/>
            <person name="Johnson J."/>
            <person name="Jones C.D."/>
            <person name="Jordan W.C."/>
            <person name="Karpen G.H."/>
            <person name="Kataoka E."/>
            <person name="Keightley P.D."/>
            <person name="Kheradpour P."/>
            <person name="Kirkness E.F."/>
            <person name="Koerich L.B."/>
            <person name="Kristiansen K."/>
            <person name="Kudrna D."/>
            <person name="Kulathinal R.J."/>
            <person name="Kumar S."/>
            <person name="Kwok R."/>
            <person name="Lander E."/>
            <person name="Langley C.H."/>
            <person name="Lapoint R."/>
            <person name="Lazzaro B.P."/>
            <person name="Lee S.J."/>
            <person name="Levesque L."/>
            <person name="Li R."/>
            <person name="Lin C.F."/>
            <person name="Lin M.F."/>
            <person name="Lindblad-Toh K."/>
            <person name="Llopart A."/>
            <person name="Long M."/>
            <person name="Low L."/>
            <person name="Lozovsky E."/>
            <person name="Lu J."/>
            <person name="Luo M."/>
            <person name="Machado C.A."/>
            <person name="Makalowski W."/>
            <person name="Marzo M."/>
            <person name="Matsuda M."/>
            <person name="Matzkin L."/>
            <person name="McAllister B."/>
            <person name="McBride C.S."/>
            <person name="McKernan B."/>
            <person name="McKernan K."/>
            <person name="Mendez-Lago M."/>
            <person name="Minx P."/>
            <person name="Mollenhauer M.U."/>
            <person name="Montooth K."/>
            <person name="Mount S.M."/>
            <person name="Mu X."/>
            <person name="Myers E."/>
            <person name="Negre B."/>
            <person name="Newfeld S."/>
            <person name="Nielsen R."/>
            <person name="Noor M.A."/>
            <person name="O'Grady P."/>
            <person name="Pachter L."/>
            <person name="Papaceit M."/>
            <person name="Parisi M.J."/>
            <person name="Parisi M."/>
            <person name="Parts L."/>
            <person name="Pedersen J.S."/>
            <person name="Pesole G."/>
            <person name="Phillippy A.M."/>
            <person name="Ponting C.P."/>
            <person name="Pop M."/>
            <person name="Porcelli D."/>
            <person name="Powell J.R."/>
            <person name="Prohaska S."/>
            <person name="Pruitt K."/>
            <person name="Puig M."/>
            <person name="Quesneville H."/>
            <person name="Ram K.R."/>
            <person name="Rand D."/>
            <person name="Rasmussen M.D."/>
            <person name="Reed L.K."/>
            <person name="Reenan R."/>
            <person name="Reily A."/>
            <person name="Remington K.A."/>
            <person name="Rieger T.T."/>
            <person name="Ritchie M.G."/>
            <person name="Robin C."/>
            <person name="Rogers Y.H."/>
            <person name="Rohde C."/>
            <person name="Rozas J."/>
            <person name="Rubenfield M.J."/>
            <person name="Ruiz A."/>
            <person name="Russo S."/>
            <person name="Salzberg S.L."/>
            <person name="Sanchez-Gracia A."/>
            <person name="Saranga D.J."/>
            <person name="Sato H."/>
            <person name="Schaeffer S.W."/>
            <person name="Schatz M.C."/>
            <person name="Schlenke T."/>
            <person name="Schwartz R."/>
            <person name="Segarra C."/>
            <person name="Singh R.S."/>
            <person name="Sirot L."/>
            <person name="Sirota M."/>
            <person name="Sisneros N.B."/>
            <person name="Smith C.D."/>
            <person name="Smith T.F."/>
            <person name="Spieth J."/>
            <person name="Stage D.E."/>
            <person name="Stark A."/>
            <person name="Stephan W."/>
            <person name="Strausberg R.L."/>
            <person name="Strempel S."/>
            <person name="Sturgill D."/>
            <person name="Sutton G."/>
            <person name="Sutton G.G."/>
            <person name="Tao W."/>
            <person name="Teichmann S."/>
            <person name="Tobari Y.N."/>
            <person name="Tomimura Y."/>
            <person name="Tsolas J.M."/>
            <person name="Valente V.L."/>
            <person name="Venter E."/>
            <person name="Venter J.C."/>
            <person name="Vicario S."/>
            <person name="Vieira F.G."/>
            <person name="Vilella A.J."/>
            <person name="Villasante A."/>
            <person name="Walenz B."/>
            <person name="Wang J."/>
            <person name="Wasserman M."/>
            <person name="Watts T."/>
            <person name="Wilson D."/>
            <person name="Wilson R.K."/>
            <person name="Wing R.A."/>
            <person name="Wolfner M.F."/>
            <person name="Wong A."/>
            <person name="Wong G.K."/>
            <person name="Wu C.I."/>
            <person name="Wu G."/>
            <person name="Yamamoto D."/>
            <person name="Yang H.P."/>
            <person name="Yang S.P."/>
            <person name="Yorke J.A."/>
            <person name="Yoshida K."/>
            <person name="Zdobnov E."/>
            <person name="Zhang P."/>
            <person name="Zhang Y."/>
            <person name="Zimin A.V."/>
            <person name="Baldwin J."/>
            <person name="Abdouelleil A."/>
            <person name="Abdulkadir J."/>
            <person name="Abebe A."/>
            <person name="Abera B."/>
            <person name="Abreu J."/>
            <person name="Acer S.C."/>
            <person name="Aftuck L."/>
            <person name="Alexander A."/>
            <person name="An P."/>
            <person name="Anderson E."/>
            <person name="Anderson S."/>
            <person name="Arachi H."/>
            <person name="Azer M."/>
            <person name="Bachantsang P."/>
            <person name="Barry A."/>
            <person name="Bayul T."/>
            <person name="Berlin A."/>
            <person name="Bessette D."/>
            <person name="Bloom T."/>
            <person name="Blye J."/>
            <person name="Boguslavskiy L."/>
            <person name="Bonnet C."/>
            <person name="Boukhgalter B."/>
            <person name="Bourzgui I."/>
            <person name="Brown A."/>
            <person name="Cahill P."/>
            <person name="Channer S."/>
            <person name="Cheshatsang Y."/>
            <person name="Chuda L."/>
            <person name="Citroen M."/>
            <person name="Collymore A."/>
            <person name="Cooke P."/>
            <person name="Costello M."/>
            <person name="D'Aco K."/>
            <person name="Daza R."/>
            <person name="De Haan G."/>
            <person name="DeGray S."/>
            <person name="DeMaso C."/>
            <person name="Dhargay N."/>
            <person name="Dooley K."/>
            <person name="Dooley E."/>
            <person name="Doricent M."/>
            <person name="Dorje P."/>
            <person name="Dorjee K."/>
            <person name="Dupes A."/>
            <person name="Elong R."/>
            <person name="Falk J."/>
            <person name="Farina A."/>
            <person name="Faro S."/>
            <person name="Ferguson D."/>
            <person name="Fisher S."/>
            <person name="Foley C.D."/>
            <person name="Franke A."/>
            <person name="Friedrich D."/>
            <person name="Gadbois L."/>
            <person name="Gearin G."/>
            <person name="Gearin C.R."/>
            <person name="Giannoukos G."/>
            <person name="Goode T."/>
            <person name="Graham J."/>
            <person name="Grandbois E."/>
            <person name="Grewal S."/>
            <person name="Gyaltsen K."/>
            <person name="Hafez N."/>
            <person name="Hagos B."/>
            <person name="Hall J."/>
            <person name="Henson C."/>
            <person name="Hollinger A."/>
            <person name="Honan T."/>
            <person name="Huard M.D."/>
            <person name="Hughes L."/>
            <person name="Hurhula B."/>
            <person name="Husby M.E."/>
            <person name="Kamat A."/>
            <person name="Kanga B."/>
            <person name="Kashin S."/>
            <person name="Khazanovich D."/>
            <person name="Kisner P."/>
            <person name="Lance K."/>
            <person name="Lara M."/>
            <person name="Lee W."/>
            <person name="Lennon N."/>
            <person name="Letendre F."/>
            <person name="LeVine R."/>
            <person name="Lipovsky A."/>
            <person name="Liu X."/>
            <person name="Liu J."/>
            <person name="Liu S."/>
            <person name="Lokyitsang T."/>
            <person name="Lokyitsang Y."/>
            <person name="Lubonja R."/>
            <person name="Lui A."/>
            <person name="MacDonald P."/>
            <person name="Magnisalis V."/>
            <person name="Maru K."/>
            <person name="Matthews C."/>
            <person name="McCusker W."/>
            <person name="McDonough S."/>
            <person name="Mehta T."/>
            <person name="Meldrim J."/>
            <person name="Meneus L."/>
            <person name="Mihai O."/>
            <person name="Mihalev A."/>
            <person name="Mihova T."/>
            <person name="Mittelman R."/>
            <person name="Mlenga V."/>
            <person name="Montmayeur A."/>
            <person name="Mulrain L."/>
            <person name="Navidi A."/>
            <person name="Naylor J."/>
            <person name="Negash T."/>
            <person name="Nguyen T."/>
            <person name="Nguyen N."/>
            <person name="Nicol R."/>
            <person name="Norbu C."/>
            <person name="Norbu N."/>
            <person name="Novod N."/>
            <person name="O'Neill B."/>
            <person name="Osman S."/>
            <person name="Markiewicz E."/>
            <person name="Oyono O.L."/>
            <person name="Patti C."/>
            <person name="Phunkhang P."/>
            <person name="Pierre F."/>
            <person name="Priest M."/>
            <person name="Raghuraman S."/>
            <person name="Rege F."/>
            <person name="Reyes R."/>
            <person name="Rise C."/>
            <person name="Rogov P."/>
            <person name="Ross K."/>
            <person name="Ryan E."/>
            <person name="Settipalli S."/>
            <person name="Shea T."/>
            <person name="Sherpa N."/>
            <person name="Shi L."/>
            <person name="Shih D."/>
            <person name="Sparrow T."/>
            <person name="Spaulding J."/>
            <person name="Stalker J."/>
            <person name="Stange-Thomann N."/>
            <person name="Stavropoulos S."/>
            <person name="Stone C."/>
            <person name="Strader C."/>
            <person name="Tesfaye S."/>
            <person name="Thomson T."/>
            <person name="Thoulutsang Y."/>
            <person name="Thoulutsang D."/>
            <person name="Topham K."/>
            <person name="Topping I."/>
            <person name="Tsamla T."/>
            <person name="Vassiliev H."/>
            <person name="Vo A."/>
            <person name="Wangchuk T."/>
            <person name="Wangdi T."/>
            <person name="Weiand M."/>
            <person name="Wilkinson J."/>
            <person name="Wilson A."/>
            <person name="Yadav S."/>
            <person name="Young G."/>
            <person name="Yu Q."/>
            <person name="Zembek L."/>
            <person name="Zhong D."/>
            <person name="Zimmer A."/>
            <person name="Zwirko Z."/>
            <person name="Jaffe D.B."/>
            <person name="Alvarez P."/>
            <person name="Brockman W."/>
            <person name="Butler J."/>
            <person name="Chin C."/>
            <person name="Gnerre S."/>
            <person name="Grabherr M."/>
            <person name="Kleber M."/>
            <person name="Mauceli E."/>
            <person name="MacCallum I."/>
        </authorList>
    </citation>
    <scope>NUCLEOTIDE SEQUENCE [LARGE SCALE GENOMIC DNA]</scope>
    <source>
        <strain evidence="3">MSH-3 / Tucson 14011-0111.49</strain>
    </source>
</reference>
<feature type="region of interest" description="Disordered" evidence="1">
    <location>
        <begin position="24"/>
        <end position="196"/>
    </location>
</feature>
<evidence type="ECO:0000256" key="1">
    <source>
        <dbReference type="SAM" id="MobiDB-lite"/>
    </source>
</evidence>
<organism evidence="3">
    <name type="scientific">Drosophila persimilis</name>
    <name type="common">Fruit fly</name>
    <dbReference type="NCBI Taxonomy" id="7234"/>
    <lineage>
        <taxon>Eukaryota</taxon>
        <taxon>Metazoa</taxon>
        <taxon>Ecdysozoa</taxon>
        <taxon>Arthropoda</taxon>
        <taxon>Hexapoda</taxon>
        <taxon>Insecta</taxon>
        <taxon>Pterygota</taxon>
        <taxon>Neoptera</taxon>
        <taxon>Endopterygota</taxon>
        <taxon>Diptera</taxon>
        <taxon>Brachycera</taxon>
        <taxon>Muscomorpha</taxon>
        <taxon>Ephydroidea</taxon>
        <taxon>Drosophilidae</taxon>
        <taxon>Drosophila</taxon>
        <taxon>Sophophora</taxon>
    </lineage>
</organism>
<protein>
    <submittedName>
        <fullName evidence="2">GL16576</fullName>
    </submittedName>
</protein>
<feature type="compositionally biased region" description="Basic residues" evidence="1">
    <location>
        <begin position="24"/>
        <end position="42"/>
    </location>
</feature>
<evidence type="ECO:0000313" key="2">
    <source>
        <dbReference type="EMBL" id="EDW27110.1"/>
    </source>
</evidence>
<dbReference type="STRING" id="7234.B4GWM6"/>
<dbReference type="EMBL" id="CH479194">
    <property type="protein sequence ID" value="EDW27110.1"/>
    <property type="molecule type" value="Genomic_DNA"/>
</dbReference>
<gene>
    <name evidence="2" type="primary">Dper\GL16576</name>
    <name evidence="2" type="ORF">Dper_GL16576</name>
</gene>